<gene>
    <name evidence="4" type="ORF">COS38_00345</name>
</gene>
<dbReference type="Pfam" id="PF14478">
    <property type="entry name" value="DUF4430"/>
    <property type="match status" value="1"/>
</dbReference>
<feature type="domain" description="Transcobalamin-like C-terminal" evidence="3">
    <location>
        <begin position="70"/>
        <end position="137"/>
    </location>
</feature>
<keyword evidence="2" id="KW-0812">Transmembrane</keyword>
<dbReference type="EMBL" id="PEUM01000010">
    <property type="protein sequence ID" value="PIV25688.1"/>
    <property type="molecule type" value="Genomic_DNA"/>
</dbReference>
<name>A0A2M7CJ73_9BACT</name>
<feature type="region of interest" description="Disordered" evidence="1">
    <location>
        <begin position="34"/>
        <end position="61"/>
    </location>
</feature>
<evidence type="ECO:0000313" key="5">
    <source>
        <dbReference type="Proteomes" id="UP000229966"/>
    </source>
</evidence>
<sequence length="140" mass="15175">MKKNSTFTTVIIILIAVGMMVTYGSILSGFSSQNDQNQNTTANQPPATPQPLSENAGVKSNSFSYTGEDGKTALEILKSKFQTETSESSFGEMVTSIQGNKADNKNFWAFKVNGELSPEGAETYVTKSSDKITWELTALQ</sequence>
<proteinExistence type="predicted"/>
<feature type="compositionally biased region" description="Low complexity" evidence="1">
    <location>
        <begin position="36"/>
        <end position="45"/>
    </location>
</feature>
<dbReference type="InterPro" id="IPR027954">
    <property type="entry name" value="Transcobalamin-like_C"/>
</dbReference>
<evidence type="ECO:0000313" key="4">
    <source>
        <dbReference type="EMBL" id="PIV25688.1"/>
    </source>
</evidence>
<dbReference type="AlphaFoldDB" id="A0A2M7CJ73"/>
<dbReference type="Proteomes" id="UP000229966">
    <property type="component" value="Unassembled WGS sequence"/>
</dbReference>
<reference evidence="5" key="1">
    <citation type="submission" date="2017-09" db="EMBL/GenBank/DDBJ databases">
        <title>Depth-based differentiation of microbial function through sediment-hosted aquifers and enrichment of novel symbionts in the deep terrestrial subsurface.</title>
        <authorList>
            <person name="Probst A.J."/>
            <person name="Ladd B."/>
            <person name="Jarett J.K."/>
            <person name="Geller-Mcgrath D.E."/>
            <person name="Sieber C.M.K."/>
            <person name="Emerson J.B."/>
            <person name="Anantharaman K."/>
            <person name="Thomas B.C."/>
            <person name="Malmstrom R."/>
            <person name="Stieglmeier M."/>
            <person name="Klingl A."/>
            <person name="Woyke T."/>
            <person name="Ryan C.M."/>
            <person name="Banfield J.F."/>
        </authorList>
    </citation>
    <scope>NUCLEOTIDE SEQUENCE [LARGE SCALE GENOMIC DNA]</scope>
</reference>
<accession>A0A2M7CJ73</accession>
<feature type="transmembrane region" description="Helical" evidence="2">
    <location>
        <begin position="7"/>
        <end position="30"/>
    </location>
</feature>
<organism evidence="4 5">
    <name type="scientific">Candidatus Berkelbacteria bacterium CG03_land_8_20_14_0_80_40_36</name>
    <dbReference type="NCBI Taxonomy" id="1974509"/>
    <lineage>
        <taxon>Bacteria</taxon>
        <taxon>Candidatus Berkelbacteria</taxon>
    </lineage>
</organism>
<keyword evidence="2" id="KW-0472">Membrane</keyword>
<evidence type="ECO:0000256" key="1">
    <source>
        <dbReference type="SAM" id="MobiDB-lite"/>
    </source>
</evidence>
<dbReference type="Gene3D" id="2.170.130.30">
    <property type="match status" value="1"/>
</dbReference>
<comment type="caution">
    <text evidence="4">The sequence shown here is derived from an EMBL/GenBank/DDBJ whole genome shotgun (WGS) entry which is preliminary data.</text>
</comment>
<keyword evidence="2" id="KW-1133">Transmembrane helix</keyword>
<evidence type="ECO:0000256" key="2">
    <source>
        <dbReference type="SAM" id="Phobius"/>
    </source>
</evidence>
<evidence type="ECO:0000259" key="3">
    <source>
        <dbReference type="Pfam" id="PF14478"/>
    </source>
</evidence>
<protein>
    <recommendedName>
        <fullName evidence="3">Transcobalamin-like C-terminal domain-containing protein</fullName>
    </recommendedName>
</protein>